<dbReference type="PROSITE" id="PS52029">
    <property type="entry name" value="LD_TPASE"/>
    <property type="match status" value="1"/>
</dbReference>
<name>A0A418KWP1_9ACTN</name>
<dbReference type="AlphaFoldDB" id="A0A418KWP1"/>
<dbReference type="Gene3D" id="2.60.40.3710">
    <property type="match status" value="1"/>
</dbReference>
<gene>
    <name evidence="11" type="ORF">DY240_02010</name>
</gene>
<keyword evidence="6 7" id="KW-0961">Cell wall biogenesis/degradation</keyword>
<dbReference type="PANTHER" id="PTHR30582:SF2">
    <property type="entry name" value="L,D-TRANSPEPTIDASE YCIB-RELATED"/>
    <property type="match status" value="1"/>
</dbReference>
<dbReference type="GO" id="GO:0071555">
    <property type="term" value="P:cell wall organization"/>
    <property type="evidence" value="ECO:0007669"/>
    <property type="project" value="UniProtKB-UniRule"/>
</dbReference>
<dbReference type="InterPro" id="IPR038063">
    <property type="entry name" value="Transpep_catalytic_dom"/>
</dbReference>
<dbReference type="InterPro" id="IPR005490">
    <property type="entry name" value="LD_TPept_cat_dom"/>
</dbReference>
<dbReference type="GO" id="GO:0018104">
    <property type="term" value="P:peptidoglycan-protein cross-linking"/>
    <property type="evidence" value="ECO:0007669"/>
    <property type="project" value="TreeGrafter"/>
</dbReference>
<feature type="chain" id="PRO_5019439258" description="L,D-TPase catalytic domain-containing protein" evidence="9">
    <location>
        <begin position="23"/>
        <end position="406"/>
    </location>
</feature>
<dbReference type="Pfam" id="PF03734">
    <property type="entry name" value="YkuD"/>
    <property type="match status" value="1"/>
</dbReference>
<proteinExistence type="predicted"/>
<keyword evidence="4 7" id="KW-0573">Peptidoglycan synthesis</keyword>
<feature type="region of interest" description="Disordered" evidence="8">
    <location>
        <begin position="21"/>
        <end position="41"/>
    </location>
</feature>
<evidence type="ECO:0000256" key="5">
    <source>
        <dbReference type="ARBA" id="ARBA00023315"/>
    </source>
</evidence>
<reference evidence="11 12" key="1">
    <citation type="submission" date="2018-09" db="EMBL/GenBank/DDBJ databases">
        <title>Isolation, diversity and antifungal activity of actinobacteria from wheat.</title>
        <authorList>
            <person name="Han C."/>
        </authorList>
    </citation>
    <scope>NUCLEOTIDE SEQUENCE [LARGE SCALE GENOMIC DNA]</scope>
    <source>
        <strain evidence="11 12">NEAU-YY265</strain>
    </source>
</reference>
<keyword evidence="12" id="KW-1185">Reference proteome</keyword>
<dbReference type="InterPro" id="IPR050979">
    <property type="entry name" value="LD-transpeptidase"/>
</dbReference>
<dbReference type="GO" id="GO:0005576">
    <property type="term" value="C:extracellular region"/>
    <property type="evidence" value="ECO:0007669"/>
    <property type="project" value="TreeGrafter"/>
</dbReference>
<sequence>MTIRRAVLVLSAAVLLTSCSGSDDGGAGGDATAQAEGPKSQRVPLRLDGISDEVAFGTPLQLSVPRGHIDSVEVAPEGGEPVEGQVGDDGSSWQSAAPLEPGASYAVTVVASDRLGMEHTFTDSFAVGAVPDANRLTLSMQPTDGAVVGVGAPITVRFDQEVTERENVEQAMHVASNPQVEGSWHWVSSQEVHFRPKEYWPSGTQVRLNLDLNGVQAGADLWGGRSYDLDFTVGKAQVATVDAATHTMTYSVDGAAVATWDTSLGAPEFATRNGTYIVLEKFETRQMTSCNANITCDPNDPNYYDLEVPNSVRLTWSGTFVHSASWSEGSQGSENVSHGCINLSQANGATFFQLAQYGDIVTVANSTRGPEDLLQRGDPGMADWNYTWDQYVAGSALGAAITTDAL</sequence>
<dbReference type="InterPro" id="IPR041280">
    <property type="entry name" value="Big_10"/>
</dbReference>
<evidence type="ECO:0000256" key="1">
    <source>
        <dbReference type="ARBA" id="ARBA00004752"/>
    </source>
</evidence>
<accession>A0A418KWP1</accession>
<comment type="caution">
    <text evidence="11">The sequence shown here is derived from an EMBL/GenBank/DDBJ whole genome shotgun (WGS) entry which is preliminary data.</text>
</comment>
<dbReference type="GO" id="GO:0008360">
    <property type="term" value="P:regulation of cell shape"/>
    <property type="evidence" value="ECO:0007669"/>
    <property type="project" value="UniProtKB-UniRule"/>
</dbReference>
<dbReference type="Proteomes" id="UP000284057">
    <property type="component" value="Unassembled WGS sequence"/>
</dbReference>
<dbReference type="Gene3D" id="2.60.40.3780">
    <property type="match status" value="1"/>
</dbReference>
<organism evidence="11 12">
    <name type="scientific">Jiangella rhizosphaerae</name>
    <dbReference type="NCBI Taxonomy" id="2293569"/>
    <lineage>
        <taxon>Bacteria</taxon>
        <taxon>Bacillati</taxon>
        <taxon>Actinomycetota</taxon>
        <taxon>Actinomycetes</taxon>
        <taxon>Jiangellales</taxon>
        <taxon>Jiangellaceae</taxon>
        <taxon>Jiangella</taxon>
    </lineage>
</organism>
<evidence type="ECO:0000313" key="11">
    <source>
        <dbReference type="EMBL" id="RIQ35903.1"/>
    </source>
</evidence>
<dbReference type="SUPFAM" id="SSF141523">
    <property type="entry name" value="L,D-transpeptidase catalytic domain-like"/>
    <property type="match status" value="1"/>
</dbReference>
<dbReference type="PROSITE" id="PS51257">
    <property type="entry name" value="PROKAR_LIPOPROTEIN"/>
    <property type="match status" value="1"/>
</dbReference>
<dbReference type="EMBL" id="QUAL01000018">
    <property type="protein sequence ID" value="RIQ35903.1"/>
    <property type="molecule type" value="Genomic_DNA"/>
</dbReference>
<keyword evidence="3 7" id="KW-0133">Cell shape</keyword>
<feature type="active site" description="Proton donor/acceptor" evidence="7">
    <location>
        <position position="322"/>
    </location>
</feature>
<dbReference type="Gene3D" id="2.40.440.10">
    <property type="entry name" value="L,D-transpeptidase catalytic domain-like"/>
    <property type="match status" value="1"/>
</dbReference>
<feature type="signal peptide" evidence="9">
    <location>
        <begin position="1"/>
        <end position="22"/>
    </location>
</feature>
<dbReference type="GO" id="GO:0071972">
    <property type="term" value="F:peptidoglycan L,D-transpeptidase activity"/>
    <property type="evidence" value="ECO:0007669"/>
    <property type="project" value="TreeGrafter"/>
</dbReference>
<evidence type="ECO:0000256" key="7">
    <source>
        <dbReference type="PROSITE-ProRule" id="PRU01373"/>
    </source>
</evidence>
<feature type="active site" description="Nucleophile" evidence="7">
    <location>
        <position position="340"/>
    </location>
</feature>
<evidence type="ECO:0000259" key="10">
    <source>
        <dbReference type="PROSITE" id="PS52029"/>
    </source>
</evidence>
<dbReference type="PANTHER" id="PTHR30582">
    <property type="entry name" value="L,D-TRANSPEPTIDASE"/>
    <property type="match status" value="1"/>
</dbReference>
<comment type="pathway">
    <text evidence="1 7">Cell wall biogenesis; peptidoglycan biosynthesis.</text>
</comment>
<keyword evidence="2" id="KW-0808">Transferase</keyword>
<evidence type="ECO:0000256" key="3">
    <source>
        <dbReference type="ARBA" id="ARBA00022960"/>
    </source>
</evidence>
<evidence type="ECO:0000256" key="4">
    <source>
        <dbReference type="ARBA" id="ARBA00022984"/>
    </source>
</evidence>
<evidence type="ECO:0000313" key="12">
    <source>
        <dbReference type="Proteomes" id="UP000284057"/>
    </source>
</evidence>
<dbReference type="UniPathway" id="UPA00219"/>
<dbReference type="CDD" id="cd13432">
    <property type="entry name" value="LDT_IgD_like_2"/>
    <property type="match status" value="1"/>
</dbReference>
<evidence type="ECO:0000256" key="6">
    <source>
        <dbReference type="ARBA" id="ARBA00023316"/>
    </source>
</evidence>
<evidence type="ECO:0000256" key="2">
    <source>
        <dbReference type="ARBA" id="ARBA00022679"/>
    </source>
</evidence>
<evidence type="ECO:0000256" key="8">
    <source>
        <dbReference type="SAM" id="MobiDB-lite"/>
    </source>
</evidence>
<keyword evidence="9" id="KW-0732">Signal</keyword>
<feature type="region of interest" description="Disordered" evidence="8">
    <location>
        <begin position="77"/>
        <end position="98"/>
    </location>
</feature>
<keyword evidence="5" id="KW-0012">Acyltransferase</keyword>
<dbReference type="Pfam" id="PF17964">
    <property type="entry name" value="Big_10"/>
    <property type="match status" value="1"/>
</dbReference>
<feature type="domain" description="L,D-TPase catalytic" evidence="10">
    <location>
        <begin position="237"/>
        <end position="364"/>
    </location>
</feature>
<dbReference type="CDD" id="cd16913">
    <property type="entry name" value="YkuD_like"/>
    <property type="match status" value="1"/>
</dbReference>
<protein>
    <recommendedName>
        <fullName evidence="10">L,D-TPase catalytic domain-containing protein</fullName>
    </recommendedName>
</protein>
<evidence type="ECO:0000256" key="9">
    <source>
        <dbReference type="SAM" id="SignalP"/>
    </source>
</evidence>
<dbReference type="GO" id="GO:0016746">
    <property type="term" value="F:acyltransferase activity"/>
    <property type="evidence" value="ECO:0007669"/>
    <property type="project" value="UniProtKB-KW"/>
</dbReference>